<dbReference type="AlphaFoldDB" id="A0A7D3VSA9"/>
<evidence type="ECO:0000313" key="1">
    <source>
        <dbReference type="EMBL" id="QKG21875.1"/>
    </source>
</evidence>
<sequence>MRALRMLWGAGKGWTAAVALLVAANAVLPNASLVALAAAAGSRLAGIAACAVLATFRWRLGLALLAVWLAEGGLYAELFELQARAYL</sequence>
<organism evidence="1 2">
    <name type="scientific">Actinomadura verrucosospora</name>
    <dbReference type="NCBI Taxonomy" id="46165"/>
    <lineage>
        <taxon>Bacteria</taxon>
        <taxon>Bacillati</taxon>
        <taxon>Actinomycetota</taxon>
        <taxon>Actinomycetes</taxon>
        <taxon>Streptosporangiales</taxon>
        <taxon>Thermomonosporaceae</taxon>
        <taxon>Actinomadura</taxon>
    </lineage>
</organism>
<name>A0A7D3VSA9_ACTVE</name>
<keyword evidence="2" id="KW-1185">Reference proteome</keyword>
<proteinExistence type="predicted"/>
<dbReference type="EMBL" id="CP053892">
    <property type="protein sequence ID" value="QKG21875.1"/>
    <property type="molecule type" value="Genomic_DNA"/>
</dbReference>
<gene>
    <name evidence="1" type="ORF">ACTIVE_3513</name>
</gene>
<dbReference type="RefSeq" id="WP_173096080.1">
    <property type="nucleotide sequence ID" value="NZ_CP053892.1"/>
</dbReference>
<evidence type="ECO:0000313" key="2">
    <source>
        <dbReference type="Proteomes" id="UP000501240"/>
    </source>
</evidence>
<dbReference type="Proteomes" id="UP000501240">
    <property type="component" value="Chromosome"/>
</dbReference>
<accession>A0A7D3VSA9</accession>
<protein>
    <submittedName>
        <fullName evidence="1">Uncharacterized protein</fullName>
    </submittedName>
</protein>
<reference evidence="1 2" key="1">
    <citation type="submission" date="2020-05" db="EMBL/GenBank/DDBJ databases">
        <title>Actinomadura verrucosospora NRRL-B18236 (PFL_A860) Genome sequencing and assembly.</title>
        <authorList>
            <person name="Samborskyy M."/>
        </authorList>
    </citation>
    <scope>NUCLEOTIDE SEQUENCE [LARGE SCALE GENOMIC DNA]</scope>
    <source>
        <strain evidence="1 2">NRRL:B18236</strain>
    </source>
</reference>